<proteinExistence type="predicted"/>
<keyword evidence="3" id="KW-1185">Reference proteome</keyword>
<dbReference type="InterPro" id="IPR027417">
    <property type="entry name" value="P-loop_NTPase"/>
</dbReference>
<reference evidence="2" key="1">
    <citation type="submission" date="2022-06" db="EMBL/GenBank/DDBJ databases">
        <title>New cyanobacteria of genus Symplocastrum in benthos of Lake Baikal.</title>
        <authorList>
            <person name="Sorokovikova E."/>
            <person name="Tikhonova I."/>
            <person name="Krasnopeev A."/>
            <person name="Evseev P."/>
            <person name="Gladkikh A."/>
            <person name="Belykh O."/>
        </authorList>
    </citation>
    <scope>NUCLEOTIDE SEQUENCE</scope>
    <source>
        <strain evidence="2">BBK-W-15</strain>
    </source>
</reference>
<dbReference type="Gene3D" id="3.40.50.300">
    <property type="entry name" value="P-loop containing nucleotide triphosphate hydrolases"/>
    <property type="match status" value="1"/>
</dbReference>
<organism evidence="2 3">
    <name type="scientific">Limnofasciculus baicalensis BBK-W-15</name>
    <dbReference type="NCBI Taxonomy" id="2699891"/>
    <lineage>
        <taxon>Bacteria</taxon>
        <taxon>Bacillati</taxon>
        <taxon>Cyanobacteriota</taxon>
        <taxon>Cyanophyceae</taxon>
        <taxon>Coleofasciculales</taxon>
        <taxon>Coleofasciculaceae</taxon>
        <taxon>Limnofasciculus</taxon>
        <taxon>Limnofasciculus baicalensis</taxon>
    </lineage>
</organism>
<dbReference type="Proteomes" id="UP001204953">
    <property type="component" value="Unassembled WGS sequence"/>
</dbReference>
<evidence type="ECO:0000256" key="1">
    <source>
        <dbReference type="SAM" id="Phobius"/>
    </source>
</evidence>
<sequence>MKVENNMNNRAFRAIFFLIILIIYLICAVYLILWIFSSPILSQEAAVAVILFILTPVGALLFKPIRKRLEVWIEDLLPSEDKDIDKSIYRILIFGRHGSGKTTFLETAFTWINPADSQRKSTPDFNYYRFRLQLQRKEVKLGEYTKVEVADYKGQKPSQVIINNSADFFGPKGSRVLNAIIFIVDLVPRKVDEHGNPLNDESLLEWLKNGNMLDKIKERVEEHNQYINQVSLELLFSSLHSQNLKSIIFVINKKDLIEKLINDGYLTTNFSDFKEYAKHLFNPMIQNINKACTQNEIEDFSNNDSSVFTVSARSNDELRPLIVRLLKTRS</sequence>
<feature type="transmembrane region" description="Helical" evidence="1">
    <location>
        <begin position="12"/>
        <end position="33"/>
    </location>
</feature>
<dbReference type="SUPFAM" id="SSF52540">
    <property type="entry name" value="P-loop containing nucleoside triphosphate hydrolases"/>
    <property type="match status" value="1"/>
</dbReference>
<evidence type="ECO:0000313" key="3">
    <source>
        <dbReference type="Proteomes" id="UP001204953"/>
    </source>
</evidence>
<protein>
    <submittedName>
        <fullName evidence="2">Uncharacterized protein</fullName>
    </submittedName>
</protein>
<gene>
    <name evidence="2" type="ORF">NJ959_01190</name>
</gene>
<name>A0AAE3GND4_9CYAN</name>
<dbReference type="EMBL" id="JAMZMM010000006">
    <property type="protein sequence ID" value="MCP2727089.1"/>
    <property type="molecule type" value="Genomic_DNA"/>
</dbReference>
<comment type="caution">
    <text evidence="2">The sequence shown here is derived from an EMBL/GenBank/DDBJ whole genome shotgun (WGS) entry which is preliminary data.</text>
</comment>
<keyword evidence="1" id="KW-0812">Transmembrane</keyword>
<keyword evidence="1" id="KW-1133">Transmembrane helix</keyword>
<dbReference type="RefSeq" id="WP_254009907.1">
    <property type="nucleotide sequence ID" value="NZ_JAMZMM010000006.1"/>
</dbReference>
<accession>A0AAE3GND4</accession>
<evidence type="ECO:0000313" key="2">
    <source>
        <dbReference type="EMBL" id="MCP2727089.1"/>
    </source>
</evidence>
<keyword evidence="1" id="KW-0472">Membrane</keyword>
<dbReference type="AlphaFoldDB" id="A0AAE3GND4"/>
<feature type="transmembrane region" description="Helical" evidence="1">
    <location>
        <begin position="45"/>
        <end position="62"/>
    </location>
</feature>